<evidence type="ECO:0000313" key="15">
    <source>
        <dbReference type="EMBL" id="GMH86955.1"/>
    </source>
</evidence>
<evidence type="ECO:0000256" key="12">
    <source>
        <dbReference type="ARBA" id="ARBA00023303"/>
    </source>
</evidence>
<protein>
    <submittedName>
        <fullName evidence="15">Uncharacterized protein</fullName>
    </submittedName>
</protein>
<evidence type="ECO:0000256" key="9">
    <source>
        <dbReference type="ARBA" id="ARBA00023173"/>
    </source>
</evidence>
<feature type="transmembrane region" description="Helical" evidence="14">
    <location>
        <begin position="282"/>
        <end position="304"/>
    </location>
</feature>
<dbReference type="GO" id="GO:0034707">
    <property type="term" value="C:chloride channel complex"/>
    <property type="evidence" value="ECO:0007669"/>
    <property type="project" value="UniProtKB-KW"/>
</dbReference>
<keyword evidence="9" id="KW-0869">Chloride channel</keyword>
<evidence type="ECO:0000256" key="13">
    <source>
        <dbReference type="SAM" id="MobiDB-lite"/>
    </source>
</evidence>
<feature type="transmembrane region" description="Helical" evidence="14">
    <location>
        <begin position="240"/>
        <end position="261"/>
    </location>
</feature>
<feature type="compositionally biased region" description="Acidic residues" evidence="13">
    <location>
        <begin position="666"/>
        <end position="675"/>
    </location>
</feature>
<name>A0A9W7BFH8_9STRA</name>
<dbReference type="GO" id="GO:0005254">
    <property type="term" value="F:chloride channel activity"/>
    <property type="evidence" value="ECO:0007669"/>
    <property type="project" value="UniProtKB-KW"/>
</dbReference>
<comment type="similarity">
    <text evidence="2">Belongs to the tweety family.</text>
</comment>
<keyword evidence="4" id="KW-1003">Cell membrane</keyword>
<evidence type="ECO:0000256" key="4">
    <source>
        <dbReference type="ARBA" id="ARBA00022475"/>
    </source>
</evidence>
<evidence type="ECO:0000256" key="6">
    <source>
        <dbReference type="ARBA" id="ARBA00022989"/>
    </source>
</evidence>
<dbReference type="GO" id="GO:0005886">
    <property type="term" value="C:plasma membrane"/>
    <property type="evidence" value="ECO:0007669"/>
    <property type="project" value="UniProtKB-SubCell"/>
</dbReference>
<evidence type="ECO:0000256" key="8">
    <source>
        <dbReference type="ARBA" id="ARBA00023136"/>
    </source>
</evidence>
<evidence type="ECO:0000256" key="1">
    <source>
        <dbReference type="ARBA" id="ARBA00004651"/>
    </source>
</evidence>
<keyword evidence="7" id="KW-0406">Ion transport</keyword>
<keyword evidence="16" id="KW-1185">Reference proteome</keyword>
<evidence type="ECO:0000256" key="10">
    <source>
        <dbReference type="ARBA" id="ARBA00023180"/>
    </source>
</evidence>
<gene>
    <name evidence="15" type="ORF">TrVE_jg3483</name>
</gene>
<feature type="compositionally biased region" description="Basic and acidic residues" evidence="13">
    <location>
        <begin position="676"/>
        <end position="687"/>
    </location>
</feature>
<sequence>MASSSSYSPDAYTTTTIGSLVQALSFRFVGTNEIPYQEEEIPEYLVGVASASIITTGVFILWGLFLLIWQCCLCTPPCFNITGLKNLDNVWHVTHKLNILRYTFFTASCLAIASLAMIVMHGVFPLLDSIKDYNDTTDSTVLAITNIESSIQSLLDSLNVFLSNLTDLDLQAQTCESEVQQSTSVTTTSGWTFPAGIDSAVSEVTSTLSLVTDLDTSVLEVAEIKATLNDSADYLENLNLYLWIFFGLTIFMGIVVFFFTTGVIKALVDNVSTSYNSLLSKVLLPLLNVLLVIFIVLNIVFSAAGISSSDICSKDGGPNAVLTNFIRGLGVSSNWDATELDLTNVNSVVSVVNYYTECDGEGFFEGDITPSVDLVDDAQDNLLQVQTDLDSHLQEEDITIEACTDTVDVLGTVRGSGDGVKESIFDIFDTISCSVFTPIYTALVHDTVCYGVADSFAWLWLSSLVFCFSVLLMNTTRRAYFDDITTDETFGDLDMVGSTMSAKEGATVEKKETLNDANSESDTVSVTTEFTNLEEENDPFRRSKASFSATTNQSDIETNGQTWMKGGQRGGIGSDISTLDDETNLSLPVGRYDDASTVQTRDAPTLGSLPERPHSSQMWTESQPNTARNVRRSMDYPSVDYAESENVESNDQSRSTVSSNTHTDSDSDDSEEERILEEVRRRKERKEDRRRHDRRRGERSKSRSGR</sequence>
<organism evidence="15 16">
    <name type="scientific">Triparma verrucosa</name>
    <dbReference type="NCBI Taxonomy" id="1606542"/>
    <lineage>
        <taxon>Eukaryota</taxon>
        <taxon>Sar</taxon>
        <taxon>Stramenopiles</taxon>
        <taxon>Ochrophyta</taxon>
        <taxon>Bolidophyceae</taxon>
        <taxon>Parmales</taxon>
        <taxon>Triparmaceae</taxon>
        <taxon>Triparma</taxon>
    </lineage>
</organism>
<keyword evidence="10" id="KW-0325">Glycoprotein</keyword>
<evidence type="ECO:0000256" key="14">
    <source>
        <dbReference type="SAM" id="Phobius"/>
    </source>
</evidence>
<evidence type="ECO:0000313" key="16">
    <source>
        <dbReference type="Proteomes" id="UP001165160"/>
    </source>
</evidence>
<comment type="caution">
    <text evidence="15">The sequence shown here is derived from an EMBL/GenBank/DDBJ whole genome shotgun (WGS) entry which is preliminary data.</text>
</comment>
<evidence type="ECO:0000256" key="2">
    <source>
        <dbReference type="ARBA" id="ARBA00009849"/>
    </source>
</evidence>
<dbReference type="AlphaFoldDB" id="A0A9W7BFH8"/>
<reference evidence="16" key="1">
    <citation type="journal article" date="2023" name="Commun. Biol.">
        <title>Genome analysis of Parmales, the sister group of diatoms, reveals the evolutionary specialization of diatoms from phago-mixotrophs to photoautotrophs.</title>
        <authorList>
            <person name="Ban H."/>
            <person name="Sato S."/>
            <person name="Yoshikawa S."/>
            <person name="Yamada K."/>
            <person name="Nakamura Y."/>
            <person name="Ichinomiya M."/>
            <person name="Sato N."/>
            <person name="Blanc-Mathieu R."/>
            <person name="Endo H."/>
            <person name="Kuwata A."/>
            <person name="Ogata H."/>
        </authorList>
    </citation>
    <scope>NUCLEOTIDE SEQUENCE [LARGE SCALE GENOMIC DNA]</scope>
    <source>
        <strain evidence="16">NIES 3699</strain>
    </source>
</reference>
<dbReference type="EMBL" id="BRXX01000066">
    <property type="protein sequence ID" value="GMH86955.1"/>
    <property type="molecule type" value="Genomic_DNA"/>
</dbReference>
<feature type="compositionally biased region" description="Polar residues" evidence="13">
    <location>
        <begin position="649"/>
        <end position="662"/>
    </location>
</feature>
<feature type="compositionally biased region" description="Polar residues" evidence="13">
    <location>
        <begin position="615"/>
        <end position="628"/>
    </location>
</feature>
<evidence type="ECO:0000256" key="11">
    <source>
        <dbReference type="ARBA" id="ARBA00023214"/>
    </source>
</evidence>
<evidence type="ECO:0000256" key="7">
    <source>
        <dbReference type="ARBA" id="ARBA00023065"/>
    </source>
</evidence>
<comment type="subcellular location">
    <subcellularLocation>
        <location evidence="1">Cell membrane</location>
        <topology evidence="1">Multi-pass membrane protein</topology>
    </subcellularLocation>
</comment>
<keyword evidence="6 14" id="KW-1133">Transmembrane helix</keyword>
<proteinExistence type="inferred from homology"/>
<feature type="transmembrane region" description="Helical" evidence="14">
    <location>
        <begin position="456"/>
        <end position="473"/>
    </location>
</feature>
<dbReference type="InterPro" id="IPR006990">
    <property type="entry name" value="Tweety"/>
</dbReference>
<keyword evidence="3" id="KW-0813">Transport</keyword>
<keyword evidence="12" id="KW-0407">Ion channel</keyword>
<keyword evidence="8 14" id="KW-0472">Membrane</keyword>
<feature type="transmembrane region" description="Helical" evidence="14">
    <location>
        <begin position="44"/>
        <end position="69"/>
    </location>
</feature>
<evidence type="ECO:0000256" key="5">
    <source>
        <dbReference type="ARBA" id="ARBA00022692"/>
    </source>
</evidence>
<evidence type="ECO:0000256" key="3">
    <source>
        <dbReference type="ARBA" id="ARBA00022448"/>
    </source>
</evidence>
<dbReference type="Proteomes" id="UP001165160">
    <property type="component" value="Unassembled WGS sequence"/>
</dbReference>
<accession>A0A9W7BFH8</accession>
<feature type="compositionally biased region" description="Basic and acidic residues" evidence="13">
    <location>
        <begin position="695"/>
        <end position="706"/>
    </location>
</feature>
<keyword evidence="5 14" id="KW-0812">Transmembrane</keyword>
<keyword evidence="11" id="KW-0868">Chloride</keyword>
<feature type="transmembrane region" description="Helical" evidence="14">
    <location>
        <begin position="102"/>
        <end position="124"/>
    </location>
</feature>
<dbReference type="PANTHER" id="PTHR12424">
    <property type="entry name" value="TWEETY-RELATED"/>
    <property type="match status" value="1"/>
</dbReference>
<feature type="compositionally biased region" description="Polar residues" evidence="13">
    <location>
        <begin position="545"/>
        <end position="562"/>
    </location>
</feature>
<feature type="region of interest" description="Disordered" evidence="13">
    <location>
        <begin position="533"/>
        <end position="706"/>
    </location>
</feature>